<keyword evidence="2" id="KW-1133">Transmembrane helix</keyword>
<evidence type="ECO:0000259" key="3">
    <source>
        <dbReference type="Pfam" id="PF03448"/>
    </source>
</evidence>
<dbReference type="PROSITE" id="PS51257">
    <property type="entry name" value="PROKAR_LIPOPROTEIN"/>
    <property type="match status" value="1"/>
</dbReference>
<dbReference type="SUPFAM" id="SSF158791">
    <property type="entry name" value="MgtE N-terminal domain-like"/>
    <property type="match status" value="1"/>
</dbReference>
<feature type="domain" description="Magnesium transporter MgtE intracellular" evidence="3">
    <location>
        <begin position="135"/>
        <end position="194"/>
    </location>
</feature>
<keyword evidence="5" id="KW-1185">Reference proteome</keyword>
<reference evidence="4 5" key="1">
    <citation type="submission" date="2017-06" db="EMBL/GenBank/DDBJ databases">
        <title>Genome sequence of Bacillus sonorensis strain SRCM101395.</title>
        <authorList>
            <person name="Cho S.H."/>
        </authorList>
    </citation>
    <scope>NUCLEOTIDE SEQUENCE [LARGE SCALE GENOMIC DNA]</scope>
    <source>
        <strain evidence="4 5">SRCM101395</strain>
    </source>
</reference>
<feature type="region of interest" description="Disordered" evidence="1">
    <location>
        <begin position="113"/>
        <end position="133"/>
    </location>
</feature>
<name>A0ABN5AHC9_9BACI</name>
<organism evidence="4 5">
    <name type="scientific">Bacillus sonorensis</name>
    <dbReference type="NCBI Taxonomy" id="119858"/>
    <lineage>
        <taxon>Bacteria</taxon>
        <taxon>Bacillati</taxon>
        <taxon>Bacillota</taxon>
        <taxon>Bacilli</taxon>
        <taxon>Bacillales</taxon>
        <taxon>Bacillaceae</taxon>
        <taxon>Bacillus</taxon>
    </lineage>
</organism>
<gene>
    <name evidence="4" type="ORF">S101395_03105</name>
</gene>
<keyword evidence="2" id="KW-0812">Transmembrane</keyword>
<keyword evidence="2" id="KW-0472">Membrane</keyword>
<accession>A0ABN5AHC9</accession>
<evidence type="ECO:0000313" key="4">
    <source>
        <dbReference type="EMBL" id="ASB89612.1"/>
    </source>
</evidence>
<dbReference type="Pfam" id="PF03448">
    <property type="entry name" value="MgtE_N"/>
    <property type="match status" value="1"/>
</dbReference>
<dbReference type="InterPro" id="IPR006668">
    <property type="entry name" value="Mg_transptr_MgtE_intracell_dom"/>
</dbReference>
<dbReference type="InterPro" id="IPR038076">
    <property type="entry name" value="MgtE_N_sf"/>
</dbReference>
<dbReference type="Gene3D" id="1.25.60.10">
    <property type="entry name" value="MgtE N-terminal domain-like"/>
    <property type="match status" value="1"/>
</dbReference>
<evidence type="ECO:0000313" key="5">
    <source>
        <dbReference type="Proteomes" id="UP000196877"/>
    </source>
</evidence>
<dbReference type="Proteomes" id="UP000196877">
    <property type="component" value="Chromosome"/>
</dbReference>
<proteinExistence type="predicted"/>
<dbReference type="EMBL" id="CP021920">
    <property type="protein sequence ID" value="ASB89612.1"/>
    <property type="molecule type" value="Genomic_DNA"/>
</dbReference>
<protein>
    <submittedName>
        <fullName evidence="4">FlaA locus 22.9 kDa protein</fullName>
    </submittedName>
</protein>
<sequence length="198" mass="22163">MTEEKKAGKFQTFLFLIVIPFIFLIILACVGLWLSGVGVKDVASHIPFVKDFVQDDKQEAASADKTKDGQTEELQKTIKEQKTKIDTLTSDLKTSDEEIKRLNQKVRSFEKLEKDAKKDGKNKVSSDTDSDEQAQKVVKIYQSMDSGKAAKILSQLNEKEAVKILNALNKQKISEILAKMSPDKAAGLTEQLSKLKDR</sequence>
<feature type="compositionally biased region" description="Basic and acidic residues" evidence="1">
    <location>
        <begin position="113"/>
        <end position="126"/>
    </location>
</feature>
<evidence type="ECO:0000256" key="2">
    <source>
        <dbReference type="SAM" id="Phobius"/>
    </source>
</evidence>
<dbReference type="RefSeq" id="WP_006638171.1">
    <property type="nucleotide sequence ID" value="NZ_CABJEH010000001.1"/>
</dbReference>
<evidence type="ECO:0000256" key="1">
    <source>
        <dbReference type="SAM" id="MobiDB-lite"/>
    </source>
</evidence>
<dbReference type="GeneID" id="92852951"/>
<feature type="transmembrane region" description="Helical" evidence="2">
    <location>
        <begin position="12"/>
        <end position="34"/>
    </location>
</feature>